<keyword evidence="3" id="KW-1185">Reference proteome</keyword>
<evidence type="ECO:0000313" key="2">
    <source>
        <dbReference type="EMBL" id="PZF82415.1"/>
    </source>
</evidence>
<protein>
    <submittedName>
        <fullName evidence="2">Uncharacterized protein</fullName>
    </submittedName>
</protein>
<evidence type="ECO:0000256" key="1">
    <source>
        <dbReference type="SAM" id="MobiDB-lite"/>
    </source>
</evidence>
<dbReference type="Proteomes" id="UP000248764">
    <property type="component" value="Unassembled WGS sequence"/>
</dbReference>
<reference evidence="2 3" key="1">
    <citation type="submission" date="2018-01" db="EMBL/GenBank/DDBJ databases">
        <title>Draft genome sequence of Jiangella sp. GTF31.</title>
        <authorList>
            <person name="Sahin N."/>
            <person name="Ay H."/>
            <person name="Saygin H."/>
        </authorList>
    </citation>
    <scope>NUCLEOTIDE SEQUENCE [LARGE SCALE GENOMIC DNA]</scope>
    <source>
        <strain evidence="2 3">GTF31</strain>
    </source>
</reference>
<comment type="caution">
    <text evidence="2">The sequence shown here is derived from an EMBL/GenBank/DDBJ whole genome shotgun (WGS) entry which is preliminary data.</text>
</comment>
<feature type="region of interest" description="Disordered" evidence="1">
    <location>
        <begin position="27"/>
        <end position="47"/>
    </location>
</feature>
<organism evidence="2 3">
    <name type="scientific">Jiangella anatolica</name>
    <dbReference type="NCBI Taxonomy" id="2670374"/>
    <lineage>
        <taxon>Bacteria</taxon>
        <taxon>Bacillati</taxon>
        <taxon>Actinomycetota</taxon>
        <taxon>Actinomycetes</taxon>
        <taxon>Jiangellales</taxon>
        <taxon>Jiangellaceae</taxon>
        <taxon>Jiangella</taxon>
    </lineage>
</organism>
<name>A0A2W2B4U3_9ACTN</name>
<dbReference type="EMBL" id="POTW01000039">
    <property type="protein sequence ID" value="PZF82415.1"/>
    <property type="molecule type" value="Genomic_DNA"/>
</dbReference>
<sequence>MGSGLSMASCAEVTSRYARVYVKASKKNTTRVRRSGPSLTAGRQVASSAQQAESWRTSLLRVAWNRLRGHVVRARANGTHGLGY</sequence>
<evidence type="ECO:0000313" key="3">
    <source>
        <dbReference type="Proteomes" id="UP000248764"/>
    </source>
</evidence>
<gene>
    <name evidence="2" type="ORF">C1I92_16920</name>
</gene>
<accession>A0A2W2B4U3</accession>
<dbReference type="AlphaFoldDB" id="A0A2W2B4U3"/>
<proteinExistence type="predicted"/>